<accession>A0A8T4IV25</accession>
<protein>
    <submittedName>
        <fullName evidence="2">DUF397 domain-containing protein</fullName>
    </submittedName>
</protein>
<organism evidence="2 3">
    <name type="scientific">Streptomyces daliensis</name>
    <dbReference type="NCBI Taxonomy" id="299421"/>
    <lineage>
        <taxon>Bacteria</taxon>
        <taxon>Bacillati</taxon>
        <taxon>Actinomycetota</taxon>
        <taxon>Actinomycetes</taxon>
        <taxon>Kitasatosporales</taxon>
        <taxon>Streptomycetaceae</taxon>
        <taxon>Streptomyces</taxon>
    </lineage>
</organism>
<evidence type="ECO:0000313" key="2">
    <source>
        <dbReference type="EMBL" id="MBR7675545.1"/>
    </source>
</evidence>
<name>A0A8T4IV25_9ACTN</name>
<proteinExistence type="predicted"/>
<evidence type="ECO:0000313" key="3">
    <source>
        <dbReference type="Proteomes" id="UP000675554"/>
    </source>
</evidence>
<keyword evidence="3" id="KW-1185">Reference proteome</keyword>
<feature type="domain" description="DUF397" evidence="1">
    <location>
        <begin position="6"/>
        <end position="55"/>
    </location>
</feature>
<reference evidence="2" key="1">
    <citation type="submission" date="2021-04" db="EMBL/GenBank/DDBJ databases">
        <title>Sequencing of actinobacteria type strains.</title>
        <authorList>
            <person name="Nguyen G.-S."/>
            <person name="Wentzel A."/>
        </authorList>
    </citation>
    <scope>NUCLEOTIDE SEQUENCE</scope>
    <source>
        <strain evidence="2">DSM 42095</strain>
    </source>
</reference>
<evidence type="ECO:0000259" key="1">
    <source>
        <dbReference type="Pfam" id="PF04149"/>
    </source>
</evidence>
<dbReference type="AlphaFoldDB" id="A0A8T4IV25"/>
<gene>
    <name evidence="2" type="ORF">KDA82_21505</name>
</gene>
<dbReference type="InterPro" id="IPR007278">
    <property type="entry name" value="DUF397"/>
</dbReference>
<sequence length="61" mass="6657">MPTSPWVVSSYCNEEESACLEARTVPHGVEVRDSTDHGRPRIAFGVGAWTAFLEGYSITDA</sequence>
<dbReference type="Proteomes" id="UP000675554">
    <property type="component" value="Unassembled WGS sequence"/>
</dbReference>
<comment type="caution">
    <text evidence="2">The sequence shown here is derived from an EMBL/GenBank/DDBJ whole genome shotgun (WGS) entry which is preliminary data.</text>
</comment>
<dbReference type="Pfam" id="PF04149">
    <property type="entry name" value="DUF397"/>
    <property type="match status" value="1"/>
</dbReference>
<dbReference type="EMBL" id="JAGSMN010000496">
    <property type="protein sequence ID" value="MBR7675545.1"/>
    <property type="molecule type" value="Genomic_DNA"/>
</dbReference>